<dbReference type="SUPFAM" id="SSF48371">
    <property type="entry name" value="ARM repeat"/>
    <property type="match status" value="1"/>
</dbReference>
<reference evidence="4" key="1">
    <citation type="submission" date="2022-07" db="EMBL/GenBank/DDBJ databases">
        <title>Phylogenomic reconstructions and comparative analyses of Kickxellomycotina fungi.</title>
        <authorList>
            <person name="Reynolds N.K."/>
            <person name="Stajich J.E."/>
            <person name="Barry K."/>
            <person name="Grigoriev I.V."/>
            <person name="Crous P."/>
            <person name="Smith M.E."/>
        </authorList>
    </citation>
    <scope>NUCLEOTIDE SEQUENCE</scope>
    <source>
        <strain evidence="4">NRRL 3115</strain>
    </source>
</reference>
<dbReference type="Gene3D" id="1.25.10.10">
    <property type="entry name" value="Leucine-rich Repeat Variant"/>
    <property type="match status" value="1"/>
</dbReference>
<dbReference type="GO" id="GO:0019888">
    <property type="term" value="F:protein phosphatase regulator activity"/>
    <property type="evidence" value="ECO:0007669"/>
    <property type="project" value="TreeGrafter"/>
</dbReference>
<dbReference type="InterPro" id="IPR051023">
    <property type="entry name" value="PP2A_Regulatory_Subunit_A"/>
</dbReference>
<keyword evidence="1" id="KW-0677">Repeat</keyword>
<gene>
    <name evidence="4" type="ORF">GGI25_003157</name>
</gene>
<comment type="caution">
    <text evidence="4">The sequence shown here is derived from an EMBL/GenBank/DDBJ whole genome shotgun (WGS) entry which is preliminary data.</text>
</comment>
<name>A0A9W8KYF2_9FUNG</name>
<evidence type="ECO:0000256" key="3">
    <source>
        <dbReference type="SAM" id="MobiDB-lite"/>
    </source>
</evidence>
<dbReference type="OrthoDB" id="340346at2759"/>
<dbReference type="PANTHER" id="PTHR10648">
    <property type="entry name" value="SERINE/THREONINE-PROTEIN PHOSPHATASE PP2A 65 KDA REGULATORY SUBUNIT"/>
    <property type="match status" value="1"/>
</dbReference>
<dbReference type="EMBL" id="JANBTW010000032">
    <property type="protein sequence ID" value="KAJ2677522.1"/>
    <property type="molecule type" value="Genomic_DNA"/>
</dbReference>
<dbReference type="PROSITE" id="PS50077">
    <property type="entry name" value="HEAT_REPEAT"/>
    <property type="match status" value="1"/>
</dbReference>
<dbReference type="PANTHER" id="PTHR10648:SF1">
    <property type="entry name" value="SERINE_THREONINE-PROTEIN PHOSPHATASE 4 REGULATORY SUBUNIT 1"/>
    <property type="match status" value="1"/>
</dbReference>
<proteinExistence type="predicted"/>
<evidence type="ECO:0000256" key="1">
    <source>
        <dbReference type="ARBA" id="ARBA00022737"/>
    </source>
</evidence>
<feature type="region of interest" description="Disordered" evidence="3">
    <location>
        <begin position="1"/>
        <end position="43"/>
    </location>
</feature>
<organism evidence="4 5">
    <name type="scientific">Coemansia spiralis</name>
    <dbReference type="NCBI Taxonomy" id="417178"/>
    <lineage>
        <taxon>Eukaryota</taxon>
        <taxon>Fungi</taxon>
        <taxon>Fungi incertae sedis</taxon>
        <taxon>Zoopagomycota</taxon>
        <taxon>Kickxellomycotina</taxon>
        <taxon>Kickxellomycetes</taxon>
        <taxon>Kickxellales</taxon>
        <taxon>Kickxellaceae</taxon>
        <taxon>Coemansia</taxon>
    </lineage>
</organism>
<sequence length="1029" mass="112649">MVDFGYDWGTDDNENAATAPAPAAPADEEDTQRTEPMPTASAAHLLPPGIVVKRVAASDRQANPNGTTAAELLEPMVEDKAKELEVETLEHEEENLGPLEVFCQRSSSVYIYQRVWAAKEVGRLLPHEPHAVALGILVPIAMRLLEDRELFVRETMAQNILPVLEHYYQCGVDAVDAIADQLEETLSLRSSLGATIVPPISVPSDAAFGEWLHRVLLTPHTSVSLPVQRAAVMLGRRLSFDKYHTEIVHTVILGLVQNPVHQHLVRQQQRSKEMVVKSRTSQEEQEEGEEIEEILDSAPGFLFVSPSDDDARLELTRRKLLMLHMIHLVATEFGAAMRPAVFVPVVERATKDSQFEVRRDAAAVLGSLAKAVSVDLAMDVLFPCFLQLTMDAVWQVRQSAARHALPGLALVLACRAPHLLIGSGGSRGGGGPTSGGVGVVERKESLHRFARSAMILPVEALTAEPQDDPLAPYTYSNQPSRSVPDKQWLQLVERLVGPREPSHHVRAAVFESIGKTTLALIDCPRARDALVALVVADVARAHSEPALFGSHTSLQDLDDDSEPEDTSLGPRLLPKLLPARKDAMKAGSKTQRAVSRACLYQCAFNFPALLASLGMQGWDRLRDAFMQLSKAEHHSVRQTLACSLHEVARILASVKGHSGLMSATRLAANRMSNGDHAAPAFSADLESVLCLFLIDTSEIKLGALAHLGDTLTWLTPASRIRCLPMIMQVFRHDGKQWRTREMMAAQLVKLCHLFPASTVVGSLLPMAVEWANDPVAGVRAAVAPAFPIVFELTKLDPSTQVRFFETVISFSHAASFRGRLFFIEICAALLAHDHDPDNDPVDFDQFFLPSLAALANDRVANVRIALARLVRRMLENRMRRQSISATLADIRDADEKKSSAIAKQHMRRRSSSSSGSSSRRGTATRSYAHRSVGSVARRPRRNTTPMRAHLLAMMVQQLAKDADRDVLDLVRDLPGAPPTAETNAEVAGPAEENSGTVQFPRPLPSPPLLPVDDDAEEPDHVSALSEPLD</sequence>
<accession>A0A9W8KYF2</accession>
<feature type="region of interest" description="Disordered" evidence="3">
    <location>
        <begin position="894"/>
        <end position="943"/>
    </location>
</feature>
<evidence type="ECO:0000313" key="5">
    <source>
        <dbReference type="Proteomes" id="UP001151518"/>
    </source>
</evidence>
<dbReference type="Proteomes" id="UP001151518">
    <property type="component" value="Unassembled WGS sequence"/>
</dbReference>
<evidence type="ECO:0000313" key="4">
    <source>
        <dbReference type="EMBL" id="KAJ2677522.1"/>
    </source>
</evidence>
<feature type="region of interest" description="Disordered" evidence="3">
    <location>
        <begin position="971"/>
        <end position="1029"/>
    </location>
</feature>
<dbReference type="GO" id="GO:0005737">
    <property type="term" value="C:cytoplasm"/>
    <property type="evidence" value="ECO:0007669"/>
    <property type="project" value="TreeGrafter"/>
</dbReference>
<feature type="repeat" description="HEAT" evidence="2">
    <location>
        <begin position="342"/>
        <end position="379"/>
    </location>
</feature>
<evidence type="ECO:0000256" key="2">
    <source>
        <dbReference type="PROSITE-ProRule" id="PRU00103"/>
    </source>
</evidence>
<feature type="compositionally biased region" description="Low complexity" evidence="3">
    <location>
        <begin position="911"/>
        <end position="926"/>
    </location>
</feature>
<feature type="compositionally biased region" description="Acidic residues" evidence="3">
    <location>
        <begin position="556"/>
        <end position="565"/>
    </location>
</feature>
<dbReference type="InterPro" id="IPR016024">
    <property type="entry name" value="ARM-type_fold"/>
</dbReference>
<dbReference type="InterPro" id="IPR021133">
    <property type="entry name" value="HEAT_type_2"/>
</dbReference>
<dbReference type="InterPro" id="IPR011989">
    <property type="entry name" value="ARM-like"/>
</dbReference>
<protein>
    <submittedName>
        <fullName evidence="4">Uncharacterized protein</fullName>
    </submittedName>
</protein>
<feature type="region of interest" description="Disordered" evidence="3">
    <location>
        <begin position="550"/>
        <end position="572"/>
    </location>
</feature>
<feature type="compositionally biased region" description="Low complexity" evidence="3">
    <location>
        <begin position="15"/>
        <end position="25"/>
    </location>
</feature>
<dbReference type="AlphaFoldDB" id="A0A9W8KYF2"/>